<proteinExistence type="predicted"/>
<feature type="domain" description="Polymerase nucleotidyl transferase" evidence="1">
    <location>
        <begin position="25"/>
        <end position="109"/>
    </location>
</feature>
<dbReference type="RefSeq" id="WP_221290125.1">
    <property type="nucleotide sequence ID" value="NZ_AP024597.1"/>
</dbReference>
<dbReference type="AlphaFoldDB" id="A0A8D5U622"/>
<dbReference type="EMBL" id="AP024597">
    <property type="protein sequence ID" value="BCU69979.1"/>
    <property type="molecule type" value="Genomic_DNA"/>
</dbReference>
<sequence>MSWEYLKKKWEERKGYLKDARRYVRLIKEVCVEKVDPECRVILFGSVARGDYRDDSDIDVLVVTDKAVTVWDKVNIQVVIEGELNIGSPFEFHIVTRKEFEGWYKRFIDVYEEF</sequence>
<dbReference type="Proteomes" id="UP000825123">
    <property type="component" value="Chromosome"/>
</dbReference>
<dbReference type="CDD" id="cd05403">
    <property type="entry name" value="NT_KNTase_like"/>
    <property type="match status" value="1"/>
</dbReference>
<dbReference type="PANTHER" id="PTHR37030">
    <property type="entry name" value="NUCLEOTIDYLTRANSFERASE"/>
    <property type="match status" value="1"/>
</dbReference>
<accession>A0A8D5U622</accession>
<dbReference type="Pfam" id="PF01909">
    <property type="entry name" value="NTP_transf_2"/>
    <property type="match status" value="1"/>
</dbReference>
<dbReference type="KEGG" id="csty:KN1_12760"/>
<protein>
    <submittedName>
        <fullName evidence="2">DNA polymerase subunit beta</fullName>
    </submittedName>
</protein>
<dbReference type="GO" id="GO:0016779">
    <property type="term" value="F:nucleotidyltransferase activity"/>
    <property type="evidence" value="ECO:0007669"/>
    <property type="project" value="InterPro"/>
</dbReference>
<organism evidence="2 3">
    <name type="scientific">Stygiolobus caldivivus</name>
    <dbReference type="NCBI Taxonomy" id="2824673"/>
    <lineage>
        <taxon>Archaea</taxon>
        <taxon>Thermoproteota</taxon>
        <taxon>Thermoprotei</taxon>
        <taxon>Sulfolobales</taxon>
        <taxon>Sulfolobaceae</taxon>
        <taxon>Stygiolobus</taxon>
    </lineage>
</organism>
<evidence type="ECO:0000313" key="2">
    <source>
        <dbReference type="EMBL" id="BCU69979.1"/>
    </source>
</evidence>
<dbReference type="SUPFAM" id="SSF81301">
    <property type="entry name" value="Nucleotidyltransferase"/>
    <property type="match status" value="1"/>
</dbReference>
<reference evidence="2 3" key="1">
    <citation type="submission" date="2021-04" db="EMBL/GenBank/DDBJ databases">
        <title>Complete genome sequence of Stygiolobus sp. KN-1.</title>
        <authorList>
            <person name="Nakamura K."/>
            <person name="Sakai H."/>
            <person name="Kurosawa N."/>
        </authorList>
    </citation>
    <scope>NUCLEOTIDE SEQUENCE [LARGE SCALE GENOMIC DNA]</scope>
    <source>
        <strain evidence="2 3">KN-1</strain>
    </source>
</reference>
<dbReference type="InterPro" id="IPR002934">
    <property type="entry name" value="Polymerase_NTP_transf_dom"/>
</dbReference>
<evidence type="ECO:0000313" key="3">
    <source>
        <dbReference type="Proteomes" id="UP000825123"/>
    </source>
</evidence>
<dbReference type="PANTHER" id="PTHR37030:SF1">
    <property type="entry name" value="NUCLEOTIDYLTRANSFERASE"/>
    <property type="match status" value="1"/>
</dbReference>
<keyword evidence="3" id="KW-1185">Reference proteome</keyword>
<gene>
    <name evidence="2" type="ORF">KN1_12760</name>
</gene>
<dbReference type="InterPro" id="IPR043519">
    <property type="entry name" value="NT_sf"/>
</dbReference>
<dbReference type="Gene3D" id="3.30.460.10">
    <property type="entry name" value="Beta Polymerase, domain 2"/>
    <property type="match status" value="1"/>
</dbReference>
<name>A0A8D5U622_9CREN</name>
<evidence type="ECO:0000259" key="1">
    <source>
        <dbReference type="Pfam" id="PF01909"/>
    </source>
</evidence>
<dbReference type="GeneID" id="66163004"/>